<dbReference type="PROSITE" id="PS50893">
    <property type="entry name" value="ABC_TRANSPORTER_2"/>
    <property type="match status" value="1"/>
</dbReference>
<keyword evidence="1" id="KW-0813">Transport</keyword>
<dbReference type="EMBL" id="VITH01000023">
    <property type="protein sequence ID" value="TWA75604.1"/>
    <property type="molecule type" value="Genomic_DNA"/>
</dbReference>
<dbReference type="PANTHER" id="PTHR42781:SF4">
    <property type="entry name" value="SPERMIDINE_PUTRESCINE IMPORT ATP-BINDING PROTEIN POTA"/>
    <property type="match status" value="1"/>
</dbReference>
<dbReference type="GO" id="GO:0015697">
    <property type="term" value="P:quaternary ammonium group transport"/>
    <property type="evidence" value="ECO:0007669"/>
    <property type="project" value="UniProtKB-ARBA"/>
</dbReference>
<evidence type="ECO:0000256" key="4">
    <source>
        <dbReference type="ARBA" id="ARBA00022741"/>
    </source>
</evidence>
<dbReference type="GO" id="GO:0015408">
    <property type="term" value="F:ABC-type ferric iron transporter activity"/>
    <property type="evidence" value="ECO:0007669"/>
    <property type="project" value="InterPro"/>
</dbReference>
<dbReference type="CDD" id="cd03259">
    <property type="entry name" value="ABC_Carb_Solutes_like"/>
    <property type="match status" value="1"/>
</dbReference>
<dbReference type="Gene3D" id="3.40.50.300">
    <property type="entry name" value="P-loop containing nucleotide triphosphate hydrolases"/>
    <property type="match status" value="1"/>
</dbReference>
<feature type="region of interest" description="Disordered" evidence="9">
    <location>
        <begin position="1"/>
        <end position="26"/>
    </location>
</feature>
<keyword evidence="5 11" id="KW-0067">ATP-binding</keyword>
<evidence type="ECO:0000256" key="8">
    <source>
        <dbReference type="ARBA" id="ARBA00023136"/>
    </source>
</evidence>
<keyword evidence="6" id="KW-0408">Iron</keyword>
<evidence type="ECO:0000256" key="5">
    <source>
        <dbReference type="ARBA" id="ARBA00022840"/>
    </source>
</evidence>
<reference evidence="11 12" key="1">
    <citation type="submission" date="2019-06" db="EMBL/GenBank/DDBJ databases">
        <title>Genomic Encyclopedia of Type Strains, Phase IV (KMG-V): Genome sequencing to study the core and pangenomes of soil and plant-associated prokaryotes.</title>
        <authorList>
            <person name="Whitman W."/>
        </authorList>
    </citation>
    <scope>NUCLEOTIDE SEQUENCE [LARGE SCALE GENOMIC DNA]</scope>
    <source>
        <strain evidence="11 12">BR 11650</strain>
    </source>
</reference>
<protein>
    <submittedName>
        <fullName evidence="11">Iron(III) transport system ATP-binding protein</fullName>
    </submittedName>
</protein>
<name>A0A560BSL1_AZOBR</name>
<dbReference type="GO" id="GO:0005524">
    <property type="term" value="F:ATP binding"/>
    <property type="evidence" value="ECO:0007669"/>
    <property type="project" value="UniProtKB-KW"/>
</dbReference>
<evidence type="ECO:0000259" key="10">
    <source>
        <dbReference type="PROSITE" id="PS50893"/>
    </source>
</evidence>
<dbReference type="InterPro" id="IPR003439">
    <property type="entry name" value="ABC_transporter-like_ATP-bd"/>
</dbReference>
<evidence type="ECO:0000256" key="1">
    <source>
        <dbReference type="ARBA" id="ARBA00022448"/>
    </source>
</evidence>
<dbReference type="SMART" id="SM00382">
    <property type="entry name" value="AAA"/>
    <property type="match status" value="1"/>
</dbReference>
<evidence type="ECO:0000256" key="3">
    <source>
        <dbReference type="ARBA" id="ARBA00022496"/>
    </source>
</evidence>
<keyword evidence="3" id="KW-0410">Iron transport</keyword>
<keyword evidence="2" id="KW-1003">Cell membrane</keyword>
<evidence type="ECO:0000256" key="2">
    <source>
        <dbReference type="ARBA" id="ARBA00022475"/>
    </source>
</evidence>
<dbReference type="AlphaFoldDB" id="A0A560BSL1"/>
<dbReference type="SUPFAM" id="SSF52540">
    <property type="entry name" value="P-loop containing nucleoside triphosphate hydrolases"/>
    <property type="match status" value="1"/>
</dbReference>
<evidence type="ECO:0000256" key="7">
    <source>
        <dbReference type="ARBA" id="ARBA00023065"/>
    </source>
</evidence>
<dbReference type="InterPro" id="IPR027417">
    <property type="entry name" value="P-loop_NTPase"/>
</dbReference>
<dbReference type="PROSITE" id="PS00211">
    <property type="entry name" value="ABC_TRANSPORTER_1"/>
    <property type="match status" value="1"/>
</dbReference>
<proteinExistence type="predicted"/>
<dbReference type="InterPro" id="IPR017871">
    <property type="entry name" value="ABC_transporter-like_CS"/>
</dbReference>
<dbReference type="InterPro" id="IPR050093">
    <property type="entry name" value="ABC_SmlMolc_Importer"/>
</dbReference>
<dbReference type="FunFam" id="3.40.50.300:FF:000425">
    <property type="entry name" value="Probable ABC transporter, ATP-binding subunit"/>
    <property type="match status" value="1"/>
</dbReference>
<gene>
    <name evidence="11" type="ORF">FBZ83_12330</name>
</gene>
<evidence type="ECO:0000256" key="6">
    <source>
        <dbReference type="ARBA" id="ARBA00023004"/>
    </source>
</evidence>
<accession>A0A560BSL1</accession>
<dbReference type="InterPro" id="IPR015853">
    <property type="entry name" value="ABC_transpr_FbpC"/>
</dbReference>
<dbReference type="InterPro" id="IPR008995">
    <property type="entry name" value="Mo/tungstate-bd_C_term_dom"/>
</dbReference>
<organism evidence="11 12">
    <name type="scientific">Azospirillum brasilense</name>
    <dbReference type="NCBI Taxonomy" id="192"/>
    <lineage>
        <taxon>Bacteria</taxon>
        <taxon>Pseudomonadati</taxon>
        <taxon>Pseudomonadota</taxon>
        <taxon>Alphaproteobacteria</taxon>
        <taxon>Rhodospirillales</taxon>
        <taxon>Azospirillaceae</taxon>
        <taxon>Azospirillum</taxon>
    </lineage>
</organism>
<evidence type="ECO:0000313" key="11">
    <source>
        <dbReference type="EMBL" id="TWA75604.1"/>
    </source>
</evidence>
<dbReference type="InterPro" id="IPR013611">
    <property type="entry name" value="Transp-assoc_OB_typ2"/>
</dbReference>
<dbReference type="PANTHER" id="PTHR42781">
    <property type="entry name" value="SPERMIDINE/PUTRESCINE IMPORT ATP-BINDING PROTEIN POTA"/>
    <property type="match status" value="1"/>
</dbReference>
<dbReference type="GO" id="GO:0016887">
    <property type="term" value="F:ATP hydrolysis activity"/>
    <property type="evidence" value="ECO:0007669"/>
    <property type="project" value="InterPro"/>
</dbReference>
<dbReference type="SUPFAM" id="SSF50331">
    <property type="entry name" value="MOP-like"/>
    <property type="match status" value="1"/>
</dbReference>
<keyword evidence="4" id="KW-0547">Nucleotide-binding</keyword>
<keyword evidence="8" id="KW-0472">Membrane</keyword>
<dbReference type="Pfam" id="PF00005">
    <property type="entry name" value="ABC_tran"/>
    <property type="match status" value="1"/>
</dbReference>
<dbReference type="Pfam" id="PF08402">
    <property type="entry name" value="TOBE_2"/>
    <property type="match status" value="1"/>
</dbReference>
<comment type="caution">
    <text evidence="11">The sequence shown here is derived from an EMBL/GenBank/DDBJ whole genome shotgun (WGS) entry which is preliminary data.</text>
</comment>
<evidence type="ECO:0000256" key="9">
    <source>
        <dbReference type="SAM" id="MobiDB-lite"/>
    </source>
</evidence>
<sequence length="440" mass="45663">MDRPSVTDARSFSAAGDAVSEPRPAGLRTALRDKASALFSRGTDPRQGAPCEAAPVTLPVNGRHLDASGPQGGPQGGGAAITMEALALNGVTHRYGRVVAVDDVSVTIGAGEIVCLCGPSGCGKSSLLRIAAGLEAVQTGSVRIGGTVVADERGAVPPERRGVGLVFQDYALFPHLSVLDNVRFGLTALSGEAQRKRALETLGQVGMAGYADSFPHHLSGGQQQRVALARALAPNPAVLLLDEPFSGLDARLREQVRDETLHVLKQNGAATMLVTHDPEEAMFLADRIALMRAGKVVQVGNPVDLYTRPVNAFAAEFFGEVNRLSGVVQGGAVDTPVGPIPTEVADGTAVDVLIRPEALKLSAQPAATVPAGDLPVLARVMAARLLGRTSLVHLDVPDGKGGSVHLHSRMPGQFLPAEQSHVSVCMDLCQAFVFPAGAPT</sequence>
<dbReference type="GO" id="GO:0043190">
    <property type="term" value="C:ATP-binding cassette (ABC) transporter complex"/>
    <property type="evidence" value="ECO:0007669"/>
    <property type="project" value="InterPro"/>
</dbReference>
<dbReference type="RefSeq" id="WP_145690345.1">
    <property type="nucleotide sequence ID" value="NZ_VITH01000023.1"/>
</dbReference>
<dbReference type="Proteomes" id="UP000318529">
    <property type="component" value="Unassembled WGS sequence"/>
</dbReference>
<keyword evidence="7" id="KW-0406">Ion transport</keyword>
<feature type="domain" description="ABC transporter" evidence="10">
    <location>
        <begin position="86"/>
        <end position="318"/>
    </location>
</feature>
<evidence type="ECO:0000313" key="12">
    <source>
        <dbReference type="Proteomes" id="UP000318529"/>
    </source>
</evidence>
<dbReference type="InterPro" id="IPR003593">
    <property type="entry name" value="AAA+_ATPase"/>
</dbReference>